<reference evidence="4 5" key="1">
    <citation type="submission" date="2023-08" db="EMBL/GenBank/DDBJ databases">
        <authorList>
            <person name="Roldan D.M."/>
            <person name="Menes R.J."/>
        </authorList>
    </citation>
    <scope>NUCLEOTIDE SEQUENCE [LARGE SCALE GENOMIC DNA]</scope>
    <source>
        <strain evidence="4 5">CCM 2812</strain>
    </source>
</reference>
<dbReference type="Proteomes" id="UP001235760">
    <property type="component" value="Unassembled WGS sequence"/>
</dbReference>
<dbReference type="PROSITE" id="PS50977">
    <property type="entry name" value="HTH_TETR_2"/>
    <property type="match status" value="1"/>
</dbReference>
<feature type="DNA-binding region" description="H-T-H motif" evidence="2">
    <location>
        <begin position="29"/>
        <end position="48"/>
    </location>
</feature>
<evidence type="ECO:0000256" key="2">
    <source>
        <dbReference type="PROSITE-ProRule" id="PRU00335"/>
    </source>
</evidence>
<protein>
    <submittedName>
        <fullName evidence="4">TetR/AcrR family transcriptional regulator</fullName>
    </submittedName>
</protein>
<dbReference type="InterPro" id="IPR009057">
    <property type="entry name" value="Homeodomain-like_sf"/>
</dbReference>
<evidence type="ECO:0000313" key="4">
    <source>
        <dbReference type="EMBL" id="MDP4300851.1"/>
    </source>
</evidence>
<evidence type="ECO:0000313" key="5">
    <source>
        <dbReference type="Proteomes" id="UP001235760"/>
    </source>
</evidence>
<organism evidence="4 5">
    <name type="scientific">Leptothrix discophora</name>
    <dbReference type="NCBI Taxonomy" id="89"/>
    <lineage>
        <taxon>Bacteria</taxon>
        <taxon>Pseudomonadati</taxon>
        <taxon>Pseudomonadota</taxon>
        <taxon>Betaproteobacteria</taxon>
        <taxon>Burkholderiales</taxon>
        <taxon>Sphaerotilaceae</taxon>
        <taxon>Leptothrix</taxon>
    </lineage>
</organism>
<evidence type="ECO:0000256" key="1">
    <source>
        <dbReference type="ARBA" id="ARBA00023125"/>
    </source>
</evidence>
<dbReference type="SUPFAM" id="SSF46689">
    <property type="entry name" value="Homeodomain-like"/>
    <property type="match status" value="1"/>
</dbReference>
<evidence type="ECO:0000259" key="3">
    <source>
        <dbReference type="PROSITE" id="PS50977"/>
    </source>
</evidence>
<dbReference type="InterPro" id="IPR001647">
    <property type="entry name" value="HTH_TetR"/>
</dbReference>
<keyword evidence="1 2" id="KW-0238">DNA-binding</keyword>
<comment type="caution">
    <text evidence="4">The sequence shown here is derived from an EMBL/GenBank/DDBJ whole genome shotgun (WGS) entry which is preliminary data.</text>
</comment>
<dbReference type="EMBL" id="JAUZEE010000004">
    <property type="protein sequence ID" value="MDP4300851.1"/>
    <property type="molecule type" value="Genomic_DNA"/>
</dbReference>
<name>A0ABT9G357_LEPDI</name>
<dbReference type="InterPro" id="IPR032551">
    <property type="entry name" value="BscR_C"/>
</dbReference>
<dbReference type="RefSeq" id="WP_305749412.1">
    <property type="nucleotide sequence ID" value="NZ_JAUZEE010000004.1"/>
</dbReference>
<proteinExistence type="predicted"/>
<accession>A0ABT9G357</accession>
<dbReference type="PRINTS" id="PR00455">
    <property type="entry name" value="HTHTETR"/>
</dbReference>
<dbReference type="Gene3D" id="1.10.357.10">
    <property type="entry name" value="Tetracycline Repressor, domain 2"/>
    <property type="match status" value="1"/>
</dbReference>
<gene>
    <name evidence="4" type="ORF">Q8X39_09395</name>
</gene>
<sequence length="190" mass="20770">MKPKDEEKLKAIAQATLDLVEQAGLSGLTMPAIARRAGVATGTLYVYYASKDELLTALYEQAKTALTARVLQGVDPAAPFRTRFQQMWRSLLDNRLQHAAEMVFMEQYSNSPWFSESSRALSARLMTDFTAPIEAAKAQQILKDLPTPMLVNAMAGSVRDTAALLRSGAIEASEAHLAMAFGVFWDGVKA</sequence>
<dbReference type="PANTHER" id="PTHR30055">
    <property type="entry name" value="HTH-TYPE TRANSCRIPTIONAL REGULATOR RUTR"/>
    <property type="match status" value="1"/>
</dbReference>
<feature type="domain" description="HTH tetR-type" evidence="3">
    <location>
        <begin position="6"/>
        <end position="66"/>
    </location>
</feature>
<dbReference type="Pfam" id="PF16295">
    <property type="entry name" value="TetR_C_10"/>
    <property type="match status" value="1"/>
</dbReference>
<dbReference type="InterPro" id="IPR050109">
    <property type="entry name" value="HTH-type_TetR-like_transc_reg"/>
</dbReference>
<keyword evidence="5" id="KW-1185">Reference proteome</keyword>
<dbReference type="Pfam" id="PF00440">
    <property type="entry name" value="TetR_N"/>
    <property type="match status" value="1"/>
</dbReference>